<dbReference type="GO" id="GO:0071555">
    <property type="term" value="P:cell wall organization"/>
    <property type="evidence" value="ECO:0007669"/>
    <property type="project" value="UniProtKB-KW"/>
</dbReference>
<keyword evidence="6" id="KW-0573">Peptidoglycan synthesis</keyword>
<evidence type="ECO:0000259" key="11">
    <source>
        <dbReference type="Pfam" id="PF04101"/>
    </source>
</evidence>
<gene>
    <name evidence="12" type="ORF">ASZ90_003107</name>
</gene>
<accession>A0A0W8G1Y9</accession>
<dbReference type="CDD" id="cd03785">
    <property type="entry name" value="GT28_MurG"/>
    <property type="match status" value="1"/>
</dbReference>
<evidence type="ECO:0000256" key="1">
    <source>
        <dbReference type="ARBA" id="ARBA00022475"/>
    </source>
</evidence>
<dbReference type="EMBL" id="LNQE01000370">
    <property type="protein sequence ID" value="KUG27042.1"/>
    <property type="molecule type" value="Genomic_DNA"/>
</dbReference>
<dbReference type="GO" id="GO:0005975">
    <property type="term" value="P:carbohydrate metabolic process"/>
    <property type="evidence" value="ECO:0007669"/>
    <property type="project" value="InterPro"/>
</dbReference>
<evidence type="ECO:0000256" key="5">
    <source>
        <dbReference type="ARBA" id="ARBA00022960"/>
    </source>
</evidence>
<evidence type="ECO:0000256" key="6">
    <source>
        <dbReference type="ARBA" id="ARBA00022984"/>
    </source>
</evidence>
<keyword evidence="1" id="KW-1003">Cell membrane</keyword>
<reference evidence="12" key="1">
    <citation type="journal article" date="2015" name="Proc. Natl. Acad. Sci. U.S.A.">
        <title>Networks of energetic and metabolic interactions define dynamics in microbial communities.</title>
        <authorList>
            <person name="Embree M."/>
            <person name="Liu J.K."/>
            <person name="Al-Bassam M.M."/>
            <person name="Zengler K."/>
        </authorList>
    </citation>
    <scope>NUCLEOTIDE SEQUENCE</scope>
</reference>
<dbReference type="PANTHER" id="PTHR21015:SF22">
    <property type="entry name" value="GLYCOSYLTRANSFERASE"/>
    <property type="match status" value="1"/>
</dbReference>
<keyword evidence="3 12" id="KW-0328">Glycosyltransferase</keyword>
<keyword evidence="7" id="KW-0472">Membrane</keyword>
<dbReference type="NCBIfam" id="TIGR01133">
    <property type="entry name" value="murG"/>
    <property type="match status" value="1"/>
</dbReference>
<dbReference type="HAMAP" id="MF_00033">
    <property type="entry name" value="MurG"/>
    <property type="match status" value="1"/>
</dbReference>
<dbReference type="GO" id="GO:0051301">
    <property type="term" value="P:cell division"/>
    <property type="evidence" value="ECO:0007669"/>
    <property type="project" value="UniProtKB-KW"/>
</dbReference>
<evidence type="ECO:0000256" key="9">
    <source>
        <dbReference type="ARBA" id="ARBA00023316"/>
    </source>
</evidence>
<dbReference type="SUPFAM" id="SSF53756">
    <property type="entry name" value="UDP-Glycosyltransferase/glycogen phosphorylase"/>
    <property type="match status" value="1"/>
</dbReference>
<evidence type="ECO:0000256" key="4">
    <source>
        <dbReference type="ARBA" id="ARBA00022679"/>
    </source>
</evidence>
<keyword evidence="8" id="KW-0131">Cell cycle</keyword>
<evidence type="ECO:0000256" key="8">
    <source>
        <dbReference type="ARBA" id="ARBA00023306"/>
    </source>
</evidence>
<dbReference type="GO" id="GO:0008360">
    <property type="term" value="P:regulation of cell shape"/>
    <property type="evidence" value="ECO:0007669"/>
    <property type="project" value="UniProtKB-KW"/>
</dbReference>
<dbReference type="InterPro" id="IPR004276">
    <property type="entry name" value="GlycoTrans_28_N"/>
</dbReference>
<evidence type="ECO:0000256" key="7">
    <source>
        <dbReference type="ARBA" id="ARBA00023136"/>
    </source>
</evidence>
<dbReference type="AlphaFoldDB" id="A0A0W8G1Y9"/>
<dbReference type="PANTHER" id="PTHR21015">
    <property type="entry name" value="UDP-N-ACETYLGLUCOSAMINE--N-ACETYLMURAMYL-(PENTAPEPTIDE) PYROPHOSPHORYL-UNDECAPRENOL N-ACETYLGLUCOSAMINE TRANSFERASE 1"/>
    <property type="match status" value="1"/>
</dbReference>
<feature type="domain" description="Glycosyl transferase family 28 C-terminal" evidence="11">
    <location>
        <begin position="195"/>
        <end position="353"/>
    </location>
</feature>
<dbReference type="Gene3D" id="3.40.50.2000">
    <property type="entry name" value="Glycogen Phosphorylase B"/>
    <property type="match status" value="2"/>
</dbReference>
<dbReference type="GO" id="GO:0050511">
    <property type="term" value="F:undecaprenyldiphospho-muramoylpentapeptide beta-N-acetylglucosaminyltransferase activity"/>
    <property type="evidence" value="ECO:0007669"/>
    <property type="project" value="InterPro"/>
</dbReference>
<keyword evidence="5" id="KW-0133">Cell shape</keyword>
<organism evidence="12">
    <name type="scientific">hydrocarbon metagenome</name>
    <dbReference type="NCBI Taxonomy" id="938273"/>
    <lineage>
        <taxon>unclassified sequences</taxon>
        <taxon>metagenomes</taxon>
        <taxon>ecological metagenomes</taxon>
    </lineage>
</organism>
<proteinExistence type="inferred from homology"/>
<evidence type="ECO:0000256" key="2">
    <source>
        <dbReference type="ARBA" id="ARBA00022618"/>
    </source>
</evidence>
<dbReference type="Pfam" id="PF03033">
    <property type="entry name" value="Glyco_transf_28"/>
    <property type="match status" value="1"/>
</dbReference>
<dbReference type="EC" id="2.4.1.227" evidence="12"/>
<dbReference type="InterPro" id="IPR007235">
    <property type="entry name" value="Glyco_trans_28_C"/>
</dbReference>
<dbReference type="InterPro" id="IPR006009">
    <property type="entry name" value="GlcNAc_MurG"/>
</dbReference>
<dbReference type="GO" id="GO:0009252">
    <property type="term" value="P:peptidoglycan biosynthetic process"/>
    <property type="evidence" value="ECO:0007669"/>
    <property type="project" value="UniProtKB-KW"/>
</dbReference>
<keyword evidence="4 12" id="KW-0808">Transferase</keyword>
<evidence type="ECO:0000259" key="10">
    <source>
        <dbReference type="Pfam" id="PF03033"/>
    </source>
</evidence>
<evidence type="ECO:0000256" key="3">
    <source>
        <dbReference type="ARBA" id="ARBA00022676"/>
    </source>
</evidence>
<comment type="caution">
    <text evidence="12">The sequence shown here is derived from an EMBL/GenBank/DDBJ whole genome shotgun (WGS) entry which is preliminary data.</text>
</comment>
<keyword evidence="2" id="KW-0132">Cell division</keyword>
<feature type="domain" description="Glycosyltransferase family 28 N-terminal" evidence="10">
    <location>
        <begin position="9"/>
        <end position="148"/>
    </location>
</feature>
<sequence>MKGSPIYRFVFAGGGTGGHLYPAIAVAEKIRELKPESEFLFIGTKNKIEANVVPASGFNFKSVWISGFSRKMNLSNILFPLKVFVSYFQSLIALISFKPRVAVGTGAYVAGPVISAASTLGVKIILLEQNSYPGITNRLLEKKANQIHISYEDSKKYFRMTEKLNVTGNPIRTALNLINRNEACIKMNLDPNKKVVLILGGSGGAKSINNVIAGEIKSLTENNIQLIWQTGKFYYDQYNKYNSEMTIVAAYIDDMSAAYSCSDLVIARGGATTIAEVSYLGLPVILIPSPNVAANHQFKNAESLKKSDAAELIEDKNMNSELRNKIISLLNDEVRLSELKKNIKNFSKPDAAKIVAESAIKLAEQI</sequence>
<dbReference type="Pfam" id="PF04101">
    <property type="entry name" value="Glyco_tran_28_C"/>
    <property type="match status" value="1"/>
</dbReference>
<name>A0A0W8G1Y9_9ZZZZ</name>
<keyword evidence="9" id="KW-0961">Cell wall biogenesis/degradation</keyword>
<protein>
    <submittedName>
        <fullName evidence="12">Udp-n-acetylglucosamine--n-acetylmuramyl-(Pentapeptide) pyrophosphoryl-undecaprenol n-acetylglucosamine transferase</fullName>
        <ecNumber evidence="12">2.4.1.227</ecNumber>
    </submittedName>
</protein>
<evidence type="ECO:0000313" key="12">
    <source>
        <dbReference type="EMBL" id="KUG27042.1"/>
    </source>
</evidence>